<reference evidence="2 3" key="1">
    <citation type="journal article" date="2023" name="Plants (Basel)">
        <title>Bridging the Gap: Combining Genomics and Transcriptomics Approaches to Understand Stylosanthes scabra, an Orphan Legume from the Brazilian Caatinga.</title>
        <authorList>
            <person name="Ferreira-Neto J.R.C."/>
            <person name="da Silva M.D."/>
            <person name="Binneck E."/>
            <person name="de Melo N.F."/>
            <person name="da Silva R.H."/>
            <person name="de Melo A.L.T.M."/>
            <person name="Pandolfi V."/>
            <person name="Bustamante F.O."/>
            <person name="Brasileiro-Vidal A.C."/>
            <person name="Benko-Iseppon A.M."/>
        </authorList>
    </citation>
    <scope>NUCLEOTIDE SEQUENCE [LARGE SCALE GENOMIC DNA]</scope>
    <source>
        <tissue evidence="2">Leaves</tissue>
    </source>
</reference>
<feature type="region of interest" description="Disordered" evidence="1">
    <location>
        <begin position="37"/>
        <end position="72"/>
    </location>
</feature>
<name>A0ABU6TKI4_9FABA</name>
<sequence length="160" mass="17556">MAKGAPARVVIMTKAISRTPEDLNEVEIRVYSSAEDSAARRGRDIDDGARNNTKVGTSAKEKRTTSTVSGRTMSVTAEGITTLRSGELEYGSAAFFHSWPSLHREEARFVKKQQDEVVLDAGMAGGSIDRRSPWKDGDWLNRVELDGVASWLVQHGDNGY</sequence>
<dbReference type="Proteomes" id="UP001341840">
    <property type="component" value="Unassembled WGS sequence"/>
</dbReference>
<dbReference type="EMBL" id="JASCZI010091111">
    <property type="protein sequence ID" value="MED6149009.1"/>
    <property type="molecule type" value="Genomic_DNA"/>
</dbReference>
<evidence type="ECO:0000256" key="1">
    <source>
        <dbReference type="SAM" id="MobiDB-lite"/>
    </source>
</evidence>
<protein>
    <submittedName>
        <fullName evidence="2">Uncharacterized protein</fullName>
    </submittedName>
</protein>
<organism evidence="2 3">
    <name type="scientific">Stylosanthes scabra</name>
    <dbReference type="NCBI Taxonomy" id="79078"/>
    <lineage>
        <taxon>Eukaryota</taxon>
        <taxon>Viridiplantae</taxon>
        <taxon>Streptophyta</taxon>
        <taxon>Embryophyta</taxon>
        <taxon>Tracheophyta</taxon>
        <taxon>Spermatophyta</taxon>
        <taxon>Magnoliopsida</taxon>
        <taxon>eudicotyledons</taxon>
        <taxon>Gunneridae</taxon>
        <taxon>Pentapetalae</taxon>
        <taxon>rosids</taxon>
        <taxon>fabids</taxon>
        <taxon>Fabales</taxon>
        <taxon>Fabaceae</taxon>
        <taxon>Papilionoideae</taxon>
        <taxon>50 kb inversion clade</taxon>
        <taxon>dalbergioids sensu lato</taxon>
        <taxon>Dalbergieae</taxon>
        <taxon>Pterocarpus clade</taxon>
        <taxon>Stylosanthes</taxon>
    </lineage>
</organism>
<feature type="compositionally biased region" description="Basic and acidic residues" evidence="1">
    <location>
        <begin position="37"/>
        <end position="49"/>
    </location>
</feature>
<comment type="caution">
    <text evidence="2">The sequence shown here is derived from an EMBL/GenBank/DDBJ whole genome shotgun (WGS) entry which is preliminary data.</text>
</comment>
<proteinExistence type="predicted"/>
<keyword evidence="3" id="KW-1185">Reference proteome</keyword>
<gene>
    <name evidence="2" type="ORF">PIB30_058414</name>
</gene>
<evidence type="ECO:0000313" key="2">
    <source>
        <dbReference type="EMBL" id="MED6149009.1"/>
    </source>
</evidence>
<accession>A0ABU6TKI4</accession>
<evidence type="ECO:0000313" key="3">
    <source>
        <dbReference type="Proteomes" id="UP001341840"/>
    </source>
</evidence>